<evidence type="ECO:0000256" key="3">
    <source>
        <dbReference type="ARBA" id="ARBA00022741"/>
    </source>
</evidence>
<evidence type="ECO:0000256" key="5">
    <source>
        <dbReference type="ARBA" id="ARBA00022840"/>
    </source>
</evidence>
<dbReference type="Pfam" id="PF08543">
    <property type="entry name" value="Phos_pyr_kin"/>
    <property type="match status" value="1"/>
</dbReference>
<evidence type="ECO:0000313" key="9">
    <source>
        <dbReference type="Proteomes" id="UP000255367"/>
    </source>
</evidence>
<evidence type="ECO:0000313" key="8">
    <source>
        <dbReference type="EMBL" id="SUP42640.1"/>
    </source>
</evidence>
<keyword evidence="4 8" id="KW-0418">Kinase</keyword>
<dbReference type="NCBIfam" id="NF005491">
    <property type="entry name" value="PRK07105.1"/>
    <property type="match status" value="1"/>
</dbReference>
<dbReference type="SUPFAM" id="SSF53613">
    <property type="entry name" value="Ribokinase-like"/>
    <property type="match status" value="1"/>
</dbReference>
<evidence type="ECO:0000256" key="4">
    <source>
        <dbReference type="ARBA" id="ARBA00022777"/>
    </source>
</evidence>
<dbReference type="AlphaFoldDB" id="A0A380NK69"/>
<keyword evidence="3" id="KW-0547">Nucleotide-binding</keyword>
<evidence type="ECO:0000259" key="7">
    <source>
        <dbReference type="Pfam" id="PF08543"/>
    </source>
</evidence>
<reference evidence="8 9" key="1">
    <citation type="submission" date="2018-06" db="EMBL/GenBank/DDBJ databases">
        <authorList>
            <consortium name="Pathogen Informatics"/>
            <person name="Doyle S."/>
        </authorList>
    </citation>
    <scope>NUCLEOTIDE SEQUENCE [LARGE SCALE GENOMIC DNA]</scope>
    <source>
        <strain evidence="8 9">NCTC12020</strain>
    </source>
</reference>
<dbReference type="InterPro" id="IPR004625">
    <property type="entry name" value="PyrdxlKinase"/>
</dbReference>
<dbReference type="InterPro" id="IPR013749">
    <property type="entry name" value="PM/HMP-P_kinase-1"/>
</dbReference>
<dbReference type="EMBL" id="UHIO01000001">
    <property type="protein sequence ID" value="SUP42640.1"/>
    <property type="molecule type" value="Genomic_DNA"/>
</dbReference>
<dbReference type="GO" id="GO:0008972">
    <property type="term" value="F:phosphomethylpyrimidine kinase activity"/>
    <property type="evidence" value="ECO:0007669"/>
    <property type="project" value="TreeGrafter"/>
</dbReference>
<dbReference type="GO" id="GO:0005829">
    <property type="term" value="C:cytosol"/>
    <property type="evidence" value="ECO:0007669"/>
    <property type="project" value="TreeGrafter"/>
</dbReference>
<evidence type="ECO:0000256" key="1">
    <source>
        <dbReference type="ARBA" id="ARBA00012104"/>
    </source>
</evidence>
<dbReference type="CDD" id="cd01173">
    <property type="entry name" value="pyridoxal_pyridoxamine_kinase"/>
    <property type="match status" value="1"/>
</dbReference>
<evidence type="ECO:0000256" key="2">
    <source>
        <dbReference type="ARBA" id="ARBA00022679"/>
    </source>
</evidence>
<keyword evidence="9" id="KW-1185">Reference proteome</keyword>
<dbReference type="GO" id="GO:0009228">
    <property type="term" value="P:thiamine biosynthetic process"/>
    <property type="evidence" value="ECO:0007669"/>
    <property type="project" value="UniProtKB-KW"/>
</dbReference>
<dbReference type="Gene3D" id="3.40.1190.20">
    <property type="match status" value="1"/>
</dbReference>
<dbReference type="Proteomes" id="UP000255367">
    <property type="component" value="Unassembled WGS sequence"/>
</dbReference>
<dbReference type="GO" id="GO:0005524">
    <property type="term" value="F:ATP binding"/>
    <property type="evidence" value="ECO:0007669"/>
    <property type="project" value="UniProtKB-KW"/>
</dbReference>
<dbReference type="RefSeq" id="WP_115310124.1">
    <property type="nucleotide sequence ID" value="NZ_UHIO01000001.1"/>
</dbReference>
<sequence>MKNPVPVVLSIQDMSSIGRCSLTVAMPILSAFGSQAVPFPTALLCNHLEYPNYEMVDFSEHLRPFMDCWEKNNITFDAIQSGFLASPDQIHIVIEAIERFGKNKLIIVDPAMADDGKLYAVYNDTMVQEMRKLIAHAHIIKPNYTEASFLLGHAYEPETVDEAKIHQLCKELHELGPRHVIMSGVPHQSEAVVAVYDGETDDLQIVSTTLVPVKAHGTGDIFTAALTGALMQGYDTLESANIAANFTTDAVKYTHETIGSMRDGLLFERLLGRLSQLIK</sequence>
<dbReference type="GO" id="GO:0009443">
    <property type="term" value="P:pyridoxal 5'-phosphate salvage"/>
    <property type="evidence" value="ECO:0007669"/>
    <property type="project" value="InterPro"/>
</dbReference>
<keyword evidence="2 8" id="KW-0808">Transferase</keyword>
<dbReference type="OrthoDB" id="9800808at2"/>
<dbReference type="GO" id="GO:0008478">
    <property type="term" value="F:pyridoxal kinase activity"/>
    <property type="evidence" value="ECO:0007669"/>
    <property type="project" value="UniProtKB-EC"/>
</dbReference>
<feature type="domain" description="Pyridoxamine kinase/Phosphomethylpyrimidine kinase" evidence="7">
    <location>
        <begin position="73"/>
        <end position="255"/>
    </location>
</feature>
<accession>A0A380NK69</accession>
<dbReference type="PANTHER" id="PTHR20858">
    <property type="entry name" value="PHOSPHOMETHYLPYRIMIDINE KINASE"/>
    <property type="match status" value="1"/>
</dbReference>
<proteinExistence type="predicted"/>
<name>A0A380NK69_9FIRM</name>
<dbReference type="PANTHER" id="PTHR20858:SF17">
    <property type="entry name" value="HYDROXYMETHYLPYRIMIDINE_PHOSPHOMETHYLPYRIMIDINE KINASE THI20-RELATED"/>
    <property type="match status" value="1"/>
</dbReference>
<dbReference type="EC" id="2.7.1.35" evidence="1"/>
<keyword evidence="6" id="KW-0784">Thiamine biosynthesis</keyword>
<keyword evidence="5" id="KW-0067">ATP-binding</keyword>
<dbReference type="InterPro" id="IPR029056">
    <property type="entry name" value="Ribokinase-like"/>
</dbReference>
<evidence type="ECO:0000256" key="6">
    <source>
        <dbReference type="ARBA" id="ARBA00022977"/>
    </source>
</evidence>
<dbReference type="GO" id="GO:0008902">
    <property type="term" value="F:hydroxymethylpyrimidine kinase activity"/>
    <property type="evidence" value="ECO:0007669"/>
    <property type="project" value="TreeGrafter"/>
</dbReference>
<protein>
    <recommendedName>
        <fullName evidence="1">pyridoxal kinase</fullName>
        <ecNumber evidence="1">2.7.1.35</ecNumber>
    </recommendedName>
</protein>
<gene>
    <name evidence="8" type="primary">thiD_2</name>
    <name evidence="8" type="ORF">NCTC12020_00916</name>
</gene>
<organism evidence="8 9">
    <name type="scientific">Veillonella criceti</name>
    <dbReference type="NCBI Taxonomy" id="103891"/>
    <lineage>
        <taxon>Bacteria</taxon>
        <taxon>Bacillati</taxon>
        <taxon>Bacillota</taxon>
        <taxon>Negativicutes</taxon>
        <taxon>Veillonellales</taxon>
        <taxon>Veillonellaceae</taxon>
        <taxon>Veillonella</taxon>
    </lineage>
</organism>